<comment type="caution">
    <text evidence="4">The sequence shown here is derived from an EMBL/GenBank/DDBJ whole genome shotgun (WGS) entry which is preliminary data.</text>
</comment>
<dbReference type="InterPro" id="IPR006439">
    <property type="entry name" value="HAD-SF_hydro_IA"/>
</dbReference>
<evidence type="ECO:0000256" key="3">
    <source>
        <dbReference type="ARBA" id="ARBA00022842"/>
    </source>
</evidence>
<keyword evidence="3" id="KW-0460">Magnesium</keyword>
<name>A0ABS1B7I2_9MICO</name>
<reference evidence="4 5" key="1">
    <citation type="submission" date="2020-12" db="EMBL/GenBank/DDBJ databases">
        <title>Brachybacterium sp. MASK1Z-5, whole genome shotgun sequence.</title>
        <authorList>
            <person name="Tuo L."/>
        </authorList>
    </citation>
    <scope>NUCLEOTIDE SEQUENCE [LARGE SCALE GENOMIC DNA]</scope>
    <source>
        <strain evidence="4 5">MASK1Z-5</strain>
    </source>
</reference>
<dbReference type="SFLD" id="SFLDG01129">
    <property type="entry name" value="C1.5:_HAD__Beta-PGM__Phosphata"/>
    <property type="match status" value="1"/>
</dbReference>
<dbReference type="Pfam" id="PF00702">
    <property type="entry name" value="Hydrolase"/>
    <property type="match status" value="1"/>
</dbReference>
<dbReference type="InterPro" id="IPR023214">
    <property type="entry name" value="HAD_sf"/>
</dbReference>
<accession>A0ABS1B7I2</accession>
<evidence type="ECO:0000313" key="4">
    <source>
        <dbReference type="EMBL" id="MBK0330192.1"/>
    </source>
</evidence>
<protein>
    <submittedName>
        <fullName evidence="4">HAD family hydrolase</fullName>
    </submittedName>
</protein>
<keyword evidence="5" id="KW-1185">Reference proteome</keyword>
<keyword evidence="2 4" id="KW-0378">Hydrolase</keyword>
<evidence type="ECO:0000256" key="1">
    <source>
        <dbReference type="ARBA" id="ARBA00001946"/>
    </source>
</evidence>
<dbReference type="SUPFAM" id="SSF56784">
    <property type="entry name" value="HAD-like"/>
    <property type="match status" value="1"/>
</dbReference>
<proteinExistence type="predicted"/>
<dbReference type="PANTHER" id="PTHR46470">
    <property type="entry name" value="N-ACYLNEURAMINATE-9-PHOSPHATASE"/>
    <property type="match status" value="1"/>
</dbReference>
<evidence type="ECO:0000313" key="5">
    <source>
        <dbReference type="Proteomes" id="UP000612352"/>
    </source>
</evidence>
<dbReference type="Gene3D" id="3.40.50.1000">
    <property type="entry name" value="HAD superfamily/HAD-like"/>
    <property type="match status" value="1"/>
</dbReference>
<dbReference type="InterPro" id="IPR051400">
    <property type="entry name" value="HAD-like_hydrolase"/>
</dbReference>
<organism evidence="4 5">
    <name type="scientific">Brachybacterium halotolerans</name>
    <dbReference type="NCBI Taxonomy" id="2795215"/>
    <lineage>
        <taxon>Bacteria</taxon>
        <taxon>Bacillati</taxon>
        <taxon>Actinomycetota</taxon>
        <taxon>Actinomycetes</taxon>
        <taxon>Micrococcales</taxon>
        <taxon>Dermabacteraceae</taxon>
        <taxon>Brachybacterium</taxon>
    </lineage>
</organism>
<dbReference type="Proteomes" id="UP000612352">
    <property type="component" value="Unassembled WGS sequence"/>
</dbReference>
<dbReference type="RefSeq" id="WP_200500838.1">
    <property type="nucleotide sequence ID" value="NZ_JAEDAJ010000001.1"/>
</dbReference>
<sequence>MTSPASAPPERSAPTAGTLGLDLDATLIHGPLGTVIADLDAQVAREQGIEGLHDQVMAEAQRMFSEDPAAAYDWQATLARVARERGARLPFDIVERLEEVAPARTRLLEEGAPEVLRALKADGWRLVVITNGWRRYQVPALRAVGLLDLVDDLVTADSAGAPKPDPVMFASALTGARSGAGPLVHLGDRLDDDVLGAHRAGGAAVLYCPSAPAELQGPTGPALVASPGTSPERDDPFSEFLRDLTARQQARVDPADRLARPDAVISGIRELPAALRALALP</sequence>
<dbReference type="InterPro" id="IPR036412">
    <property type="entry name" value="HAD-like_sf"/>
</dbReference>
<dbReference type="NCBIfam" id="TIGR01549">
    <property type="entry name" value="HAD-SF-IA-v1"/>
    <property type="match status" value="1"/>
</dbReference>
<dbReference type="Gene3D" id="1.20.120.1600">
    <property type="match status" value="1"/>
</dbReference>
<comment type="cofactor">
    <cofactor evidence="1">
        <name>Mg(2+)</name>
        <dbReference type="ChEBI" id="CHEBI:18420"/>
    </cofactor>
</comment>
<dbReference type="SFLD" id="SFLDS00003">
    <property type="entry name" value="Haloacid_Dehalogenase"/>
    <property type="match status" value="1"/>
</dbReference>
<dbReference type="EMBL" id="JAEDAJ010000001">
    <property type="protein sequence ID" value="MBK0330192.1"/>
    <property type="molecule type" value="Genomic_DNA"/>
</dbReference>
<dbReference type="GO" id="GO:0016787">
    <property type="term" value="F:hydrolase activity"/>
    <property type="evidence" value="ECO:0007669"/>
    <property type="project" value="UniProtKB-KW"/>
</dbReference>
<gene>
    <name evidence="4" type="ORF">I8D64_02075</name>
</gene>
<evidence type="ECO:0000256" key="2">
    <source>
        <dbReference type="ARBA" id="ARBA00022801"/>
    </source>
</evidence>